<organism evidence="1 2">
    <name type="scientific">Pristionchus mayeri</name>
    <dbReference type="NCBI Taxonomy" id="1317129"/>
    <lineage>
        <taxon>Eukaryota</taxon>
        <taxon>Metazoa</taxon>
        <taxon>Ecdysozoa</taxon>
        <taxon>Nematoda</taxon>
        <taxon>Chromadorea</taxon>
        <taxon>Rhabditida</taxon>
        <taxon>Rhabditina</taxon>
        <taxon>Diplogasteromorpha</taxon>
        <taxon>Diplogasteroidea</taxon>
        <taxon>Neodiplogasteridae</taxon>
        <taxon>Pristionchus</taxon>
    </lineage>
</organism>
<gene>
    <name evidence="1" type="ORF">PMAYCL1PPCAC_27429</name>
</gene>
<dbReference type="AlphaFoldDB" id="A0AAN5D7V2"/>
<reference evidence="2" key="1">
    <citation type="submission" date="2022-10" db="EMBL/GenBank/DDBJ databases">
        <title>Genome assembly of Pristionchus species.</title>
        <authorList>
            <person name="Yoshida K."/>
            <person name="Sommer R.J."/>
        </authorList>
    </citation>
    <scope>NUCLEOTIDE SEQUENCE [LARGE SCALE GENOMIC DNA]</scope>
    <source>
        <strain evidence="2">RS5460</strain>
    </source>
</reference>
<sequence>NNRIEIEISFPSHTYSILIADSDSLWTEAFGRDFSAQCRNLNVMSPQEIEHSANSECMSWESLPFPALDRISFELRSKKKRNLINLAQVSKHFYAGVNKFMNMTRNRPALKEVVLIKVPEGLAVETFLVPSNLLFYGLSNLDSRRFMRSGSRICPRLLVTLNGTEDPAVEQLYGVVSGAIKEVEIFGWIDLSPDDFSSISHLFRDSTIEKLQIRCTNLDDTTASHIISIVSHVKVLRFSLAEESQLTDPSTFIIMLGSAVFSSIELIDSSSSFFGLPHSFWENYFNENLTNGSIRWVEAPNMGRKTKAPINLPGTGILKWKKK</sequence>
<keyword evidence="2" id="KW-1185">Reference proteome</keyword>
<dbReference type="EMBL" id="BTRK01000006">
    <property type="protein sequence ID" value="GMR57234.1"/>
    <property type="molecule type" value="Genomic_DNA"/>
</dbReference>
<name>A0AAN5D7V2_9BILA</name>
<evidence type="ECO:0000313" key="1">
    <source>
        <dbReference type="EMBL" id="GMR57234.1"/>
    </source>
</evidence>
<feature type="non-terminal residue" evidence="1">
    <location>
        <position position="1"/>
    </location>
</feature>
<comment type="caution">
    <text evidence="1">The sequence shown here is derived from an EMBL/GenBank/DDBJ whole genome shotgun (WGS) entry which is preliminary data.</text>
</comment>
<accession>A0AAN5D7V2</accession>
<protein>
    <submittedName>
        <fullName evidence="1">Uncharacterized protein</fullName>
    </submittedName>
</protein>
<evidence type="ECO:0000313" key="2">
    <source>
        <dbReference type="Proteomes" id="UP001328107"/>
    </source>
</evidence>
<proteinExistence type="predicted"/>
<dbReference type="Proteomes" id="UP001328107">
    <property type="component" value="Unassembled WGS sequence"/>
</dbReference>